<accession>A0A9P9YGI9</accession>
<dbReference type="EMBL" id="JAMKOV010000017">
    <property type="protein sequence ID" value="KAI8036558.1"/>
    <property type="molecule type" value="Genomic_DNA"/>
</dbReference>
<dbReference type="AlphaFoldDB" id="A0A9P9YGI9"/>
<reference evidence="3" key="1">
    <citation type="journal article" date="2023" name="Genome Biol. Evol.">
        <title>Long-read-based Genome Assembly of Drosophila gunungcola Reveals Fewer Chemosensory Genes in Flower-breeding Species.</title>
        <authorList>
            <person name="Negi A."/>
            <person name="Liao B.Y."/>
            <person name="Yeh S.D."/>
        </authorList>
    </citation>
    <scope>NUCLEOTIDE SEQUENCE</scope>
    <source>
        <strain evidence="3">Sukarami</strain>
    </source>
</reference>
<keyword evidence="2" id="KW-0812">Transmembrane</keyword>
<organism evidence="3 4">
    <name type="scientific">Drosophila gunungcola</name>
    <name type="common">fruit fly</name>
    <dbReference type="NCBI Taxonomy" id="103775"/>
    <lineage>
        <taxon>Eukaryota</taxon>
        <taxon>Metazoa</taxon>
        <taxon>Ecdysozoa</taxon>
        <taxon>Arthropoda</taxon>
        <taxon>Hexapoda</taxon>
        <taxon>Insecta</taxon>
        <taxon>Pterygota</taxon>
        <taxon>Neoptera</taxon>
        <taxon>Endopterygota</taxon>
        <taxon>Diptera</taxon>
        <taxon>Brachycera</taxon>
        <taxon>Muscomorpha</taxon>
        <taxon>Ephydroidea</taxon>
        <taxon>Drosophilidae</taxon>
        <taxon>Drosophila</taxon>
        <taxon>Sophophora</taxon>
    </lineage>
</organism>
<evidence type="ECO:0000313" key="3">
    <source>
        <dbReference type="EMBL" id="KAI8036558.1"/>
    </source>
</evidence>
<comment type="caution">
    <text evidence="3">The sequence shown here is derived from an EMBL/GenBank/DDBJ whole genome shotgun (WGS) entry which is preliminary data.</text>
</comment>
<keyword evidence="2" id="KW-0472">Membrane</keyword>
<gene>
    <name evidence="3" type="ORF">M5D96_010629</name>
</gene>
<evidence type="ECO:0000313" key="4">
    <source>
        <dbReference type="Proteomes" id="UP001059596"/>
    </source>
</evidence>
<feature type="transmembrane region" description="Helical" evidence="2">
    <location>
        <begin position="12"/>
        <end position="28"/>
    </location>
</feature>
<evidence type="ECO:0000256" key="2">
    <source>
        <dbReference type="SAM" id="Phobius"/>
    </source>
</evidence>
<sequence length="82" mass="9458">FLSFFSICLGWTYIYIFIFQIALFKTLLEDNLPRNISKSHKGGTATASPTTSKSFDWPRAKNKTYKAESMAKKMREEVNDPE</sequence>
<dbReference type="Proteomes" id="UP001059596">
    <property type="component" value="Unassembled WGS sequence"/>
</dbReference>
<protein>
    <submittedName>
        <fullName evidence="3">Uncharacterized protein</fullName>
    </submittedName>
</protein>
<feature type="compositionally biased region" description="Polar residues" evidence="1">
    <location>
        <begin position="45"/>
        <end position="54"/>
    </location>
</feature>
<proteinExistence type="predicted"/>
<name>A0A9P9YGI9_9MUSC</name>
<feature type="non-terminal residue" evidence="3">
    <location>
        <position position="82"/>
    </location>
</feature>
<feature type="region of interest" description="Disordered" evidence="1">
    <location>
        <begin position="36"/>
        <end position="61"/>
    </location>
</feature>
<keyword evidence="2" id="KW-1133">Transmembrane helix</keyword>
<evidence type="ECO:0000256" key="1">
    <source>
        <dbReference type="SAM" id="MobiDB-lite"/>
    </source>
</evidence>
<keyword evidence="4" id="KW-1185">Reference proteome</keyword>